<dbReference type="InterPro" id="IPR041492">
    <property type="entry name" value="HAD_2"/>
</dbReference>
<dbReference type="SFLD" id="SFLDS00003">
    <property type="entry name" value="Haloacid_Dehalogenase"/>
    <property type="match status" value="1"/>
</dbReference>
<comment type="caution">
    <text evidence="1">The sequence shown here is derived from an EMBL/GenBank/DDBJ whole genome shotgun (WGS) entry which is preliminary data.</text>
</comment>
<keyword evidence="2" id="KW-1185">Reference proteome</keyword>
<dbReference type="Proteomes" id="UP000267585">
    <property type="component" value="Unassembled WGS sequence"/>
</dbReference>
<evidence type="ECO:0000313" key="1">
    <source>
        <dbReference type="EMBL" id="RTE52546.1"/>
    </source>
</evidence>
<proteinExistence type="predicted"/>
<dbReference type="PANTHER" id="PTHR43611:SF3">
    <property type="entry name" value="FLAVIN MONONUCLEOTIDE HYDROLASE 1, CHLOROPLATIC"/>
    <property type="match status" value="1"/>
</dbReference>
<dbReference type="CDD" id="cd02603">
    <property type="entry name" value="HAD_sEH-N_like"/>
    <property type="match status" value="1"/>
</dbReference>
<reference evidence="1 2" key="1">
    <citation type="submission" date="2018-11" db="EMBL/GenBank/DDBJ databases">
        <title>Arenibacter aquaticus sp.nov., a marine bacterium isolated from surface seawater in the South China Sea.</title>
        <authorList>
            <person name="Guo J."/>
            <person name="Sun J."/>
        </authorList>
    </citation>
    <scope>NUCLEOTIDE SEQUENCE [LARGE SCALE GENOMIC DNA]</scope>
    <source>
        <strain evidence="1 2">GUO666</strain>
    </source>
</reference>
<dbReference type="EMBL" id="RQPJ01000019">
    <property type="protein sequence ID" value="RTE52546.1"/>
    <property type="molecule type" value="Genomic_DNA"/>
</dbReference>
<dbReference type="InterPro" id="IPR023198">
    <property type="entry name" value="PGP-like_dom2"/>
</dbReference>
<dbReference type="InterPro" id="IPR006439">
    <property type="entry name" value="HAD-SF_hydro_IA"/>
</dbReference>
<sequence length="200" mass="23624">MIKNIIFDFGDIFINLDKQVVFKAMQNSGIQEFLPKYHALNADFEIGKISPQDFVAQLQPDFPHLSPKEIIDIWNSMLLDFPDYRLEFIENLAKENNYRLFLLSNTNSLHIPHVELIMGTKRFERFKNCFEQFYLSHEIQLRKPNEEIYQFVLEQNDLQAENTFFIDDTKENTDAAGKMGIKTWNLLVGKEDIVQLKERI</sequence>
<dbReference type="InterPro" id="IPR023214">
    <property type="entry name" value="HAD_sf"/>
</dbReference>
<dbReference type="Gene3D" id="3.40.50.1000">
    <property type="entry name" value="HAD superfamily/HAD-like"/>
    <property type="match status" value="1"/>
</dbReference>
<dbReference type="OrthoDB" id="9797415at2"/>
<gene>
    <name evidence="1" type="ORF">EHW67_15875</name>
</gene>
<dbReference type="NCBIfam" id="TIGR01509">
    <property type="entry name" value="HAD-SF-IA-v3"/>
    <property type="match status" value="1"/>
</dbReference>
<evidence type="ECO:0000313" key="2">
    <source>
        <dbReference type="Proteomes" id="UP000267585"/>
    </source>
</evidence>
<dbReference type="Gene3D" id="1.10.150.240">
    <property type="entry name" value="Putative phosphatase, domain 2"/>
    <property type="match status" value="1"/>
</dbReference>
<dbReference type="RefSeq" id="WP_126163369.1">
    <property type="nucleotide sequence ID" value="NZ_RQPJ01000019.1"/>
</dbReference>
<dbReference type="SFLD" id="SFLDG01129">
    <property type="entry name" value="C1.5:_HAD__Beta-PGM__Phosphata"/>
    <property type="match status" value="1"/>
</dbReference>
<protein>
    <submittedName>
        <fullName evidence="1">HAD family phosphatase</fullName>
    </submittedName>
</protein>
<name>A0A3S0AKY4_9FLAO</name>
<dbReference type="PANTHER" id="PTHR43611">
    <property type="entry name" value="ALPHA-D-GLUCOSE 1-PHOSPHATE PHOSPHATASE"/>
    <property type="match status" value="1"/>
</dbReference>
<dbReference type="SUPFAM" id="SSF56784">
    <property type="entry name" value="HAD-like"/>
    <property type="match status" value="1"/>
</dbReference>
<dbReference type="AlphaFoldDB" id="A0A3S0AKY4"/>
<accession>A0A3S0AKY4</accession>
<dbReference type="InterPro" id="IPR036412">
    <property type="entry name" value="HAD-like_sf"/>
</dbReference>
<organism evidence="1 2">
    <name type="scientific">Arenibacter aquaticus</name>
    <dbReference type="NCBI Taxonomy" id="2489054"/>
    <lineage>
        <taxon>Bacteria</taxon>
        <taxon>Pseudomonadati</taxon>
        <taxon>Bacteroidota</taxon>
        <taxon>Flavobacteriia</taxon>
        <taxon>Flavobacteriales</taxon>
        <taxon>Flavobacteriaceae</taxon>
        <taxon>Arenibacter</taxon>
    </lineage>
</organism>
<dbReference type="Pfam" id="PF13419">
    <property type="entry name" value="HAD_2"/>
    <property type="match status" value="1"/>
</dbReference>